<sequence length="54" mass="6389">MSQSFYLFLSLIMSLLTFTDTILVLMLTSTSNRLQKPRFKTRYLKLLYLNQGHT</sequence>
<keyword evidence="1" id="KW-0812">Transmembrane</keyword>
<protein>
    <submittedName>
        <fullName evidence="2">Uncharacterized protein</fullName>
    </submittedName>
</protein>
<evidence type="ECO:0000313" key="2">
    <source>
        <dbReference type="EMBL" id="JAH73562.1"/>
    </source>
</evidence>
<name>A0A0E9V692_ANGAN</name>
<organism evidence="2">
    <name type="scientific">Anguilla anguilla</name>
    <name type="common">European freshwater eel</name>
    <name type="synonym">Muraena anguilla</name>
    <dbReference type="NCBI Taxonomy" id="7936"/>
    <lineage>
        <taxon>Eukaryota</taxon>
        <taxon>Metazoa</taxon>
        <taxon>Chordata</taxon>
        <taxon>Craniata</taxon>
        <taxon>Vertebrata</taxon>
        <taxon>Euteleostomi</taxon>
        <taxon>Actinopterygii</taxon>
        <taxon>Neopterygii</taxon>
        <taxon>Teleostei</taxon>
        <taxon>Anguilliformes</taxon>
        <taxon>Anguillidae</taxon>
        <taxon>Anguilla</taxon>
    </lineage>
</organism>
<reference evidence="2" key="1">
    <citation type="submission" date="2014-11" db="EMBL/GenBank/DDBJ databases">
        <authorList>
            <person name="Amaro Gonzalez C."/>
        </authorList>
    </citation>
    <scope>NUCLEOTIDE SEQUENCE</scope>
</reference>
<feature type="transmembrane region" description="Helical" evidence="1">
    <location>
        <begin position="6"/>
        <end position="28"/>
    </location>
</feature>
<evidence type="ECO:0000256" key="1">
    <source>
        <dbReference type="SAM" id="Phobius"/>
    </source>
</evidence>
<proteinExistence type="predicted"/>
<reference evidence="2" key="2">
    <citation type="journal article" date="2015" name="Fish Shellfish Immunol.">
        <title>Early steps in the European eel (Anguilla anguilla)-Vibrio vulnificus interaction in the gills: Role of the RtxA13 toxin.</title>
        <authorList>
            <person name="Callol A."/>
            <person name="Pajuelo D."/>
            <person name="Ebbesson L."/>
            <person name="Teles M."/>
            <person name="MacKenzie S."/>
            <person name="Amaro C."/>
        </authorList>
    </citation>
    <scope>NUCLEOTIDE SEQUENCE</scope>
</reference>
<keyword evidence="1" id="KW-0472">Membrane</keyword>
<keyword evidence="1" id="KW-1133">Transmembrane helix</keyword>
<dbReference type="AlphaFoldDB" id="A0A0E9V692"/>
<dbReference type="EMBL" id="GBXM01035015">
    <property type="protein sequence ID" value="JAH73562.1"/>
    <property type="molecule type" value="Transcribed_RNA"/>
</dbReference>
<accession>A0A0E9V692</accession>